<dbReference type="PANTHER" id="PTHR47472:SF1">
    <property type="entry name" value="DUF1446-DOMAIN-CONTAINING PROTEIN"/>
    <property type="match status" value="1"/>
</dbReference>
<keyword evidence="3" id="KW-1185">Reference proteome</keyword>
<dbReference type="EMBL" id="FZMO01000001">
    <property type="protein sequence ID" value="SNQ45266.1"/>
    <property type="molecule type" value="Genomic_DNA"/>
</dbReference>
<feature type="domain" description="Acyclic terpene utilisation N-terminal" evidence="1">
    <location>
        <begin position="6"/>
        <end position="441"/>
    </location>
</feature>
<reference evidence="2 3" key="1">
    <citation type="submission" date="2017-06" db="EMBL/GenBank/DDBJ databases">
        <authorList>
            <person name="Kim H.J."/>
            <person name="Triplett B.A."/>
        </authorList>
    </citation>
    <scope>NUCLEOTIDE SEQUENCE [LARGE SCALE GENOMIC DNA]</scope>
    <source>
        <strain evidence="2">FRACA_ARgP5</strain>
    </source>
</reference>
<protein>
    <recommendedName>
        <fullName evidence="1">Acyclic terpene utilisation N-terminal domain-containing protein</fullName>
    </recommendedName>
</protein>
<dbReference type="PANTHER" id="PTHR47472">
    <property type="entry name" value="PROPIONYL-COA CARBOXYLASE"/>
    <property type="match status" value="1"/>
</dbReference>
<accession>A0A2I2KHX5</accession>
<proteinExistence type="predicted"/>
<name>A0A2I2KHX5_9ACTN</name>
<dbReference type="InterPro" id="IPR010839">
    <property type="entry name" value="AtuA_N"/>
</dbReference>
<gene>
    <name evidence="2" type="ORF">FRACA_10025</name>
</gene>
<dbReference type="Pfam" id="PF07287">
    <property type="entry name" value="AtuA"/>
    <property type="match status" value="1"/>
</dbReference>
<dbReference type="Proteomes" id="UP000234331">
    <property type="component" value="Unassembled WGS sequence"/>
</dbReference>
<evidence type="ECO:0000313" key="3">
    <source>
        <dbReference type="Proteomes" id="UP000234331"/>
    </source>
</evidence>
<evidence type="ECO:0000313" key="2">
    <source>
        <dbReference type="EMBL" id="SNQ45266.1"/>
    </source>
</evidence>
<dbReference type="AlphaFoldDB" id="A0A2I2KHX5"/>
<evidence type="ECO:0000259" key="1">
    <source>
        <dbReference type="Pfam" id="PF07287"/>
    </source>
</evidence>
<organism evidence="2 3">
    <name type="scientific">Frankia canadensis</name>
    <dbReference type="NCBI Taxonomy" id="1836972"/>
    <lineage>
        <taxon>Bacteria</taxon>
        <taxon>Bacillati</taxon>
        <taxon>Actinomycetota</taxon>
        <taxon>Actinomycetes</taxon>
        <taxon>Frankiales</taxon>
        <taxon>Frankiaceae</taxon>
        <taxon>Frankia</taxon>
    </lineage>
</organism>
<dbReference type="RefSeq" id="WP_207770077.1">
    <property type="nucleotide sequence ID" value="NZ_FZMO01000001.1"/>
</dbReference>
<sequence>MAAESISIGCGSADAAERIDWPVELANSGLVSYMGFDALAERTLAFAHARKMADPKLGYNEHLPRTIPGFAPFVSRGGKIVTNQGGANPGSAGELIVNELRRLGYSGIKVGIVHGDDCLETVLAQDIQLPEIGSSVRELGDRLVGAYAYIGAEPVVECLEQGADWVIGGRLADPSCYVGPICHELGWSLDDWQRVGVATAAGHLLECGQHVTGGNFNDPGKRMFTGMERLGFPYATVDQDLNIVVSKLPGTGGGVTKDTVIAQLSYEVHDPARYLTPDVTADFQNAEVEDLGDDRVRVTGITGTRRPDMLKVLVGVDWGYRVIGYTNLGGPNCLARARMVEEVLRKRFEQYGDAIHATHFGYVGYNALYGDALTTAEPAEVQVRASLLVRDKEVADAVAEEVGKQAVWITVGQGGTGLIQNSRHIAPTPIYLPRDQFKLTAEIVTV</sequence>